<feature type="compositionally biased region" description="Basic and acidic residues" evidence="1">
    <location>
        <begin position="64"/>
        <end position="80"/>
    </location>
</feature>
<evidence type="ECO:0008006" key="4">
    <source>
        <dbReference type="Google" id="ProtNLM"/>
    </source>
</evidence>
<gene>
    <name evidence="2" type="ORF">HMPREF1705_02989</name>
</gene>
<organism evidence="2 3">
    <name type="scientific">Acetomicrobium hydrogeniformans ATCC BAA-1850</name>
    <dbReference type="NCBI Taxonomy" id="592015"/>
    <lineage>
        <taxon>Bacteria</taxon>
        <taxon>Thermotogati</taxon>
        <taxon>Synergistota</taxon>
        <taxon>Synergistia</taxon>
        <taxon>Synergistales</taxon>
        <taxon>Acetomicrobiaceae</taxon>
        <taxon>Acetomicrobium</taxon>
    </lineage>
</organism>
<feature type="region of interest" description="Disordered" evidence="1">
    <location>
        <begin position="58"/>
        <end position="102"/>
    </location>
</feature>
<dbReference type="eggNOG" id="COG3039">
    <property type="taxonomic scope" value="Bacteria"/>
</dbReference>
<name>A0A0T5X7M2_9BACT</name>
<feature type="compositionally biased region" description="Basic and acidic residues" evidence="1">
    <location>
        <begin position="88"/>
        <end position="102"/>
    </location>
</feature>
<proteinExistence type="predicted"/>
<evidence type="ECO:0000256" key="1">
    <source>
        <dbReference type="SAM" id="MobiDB-lite"/>
    </source>
</evidence>
<evidence type="ECO:0000313" key="3">
    <source>
        <dbReference type="Proteomes" id="UP000005273"/>
    </source>
</evidence>
<dbReference type="STRING" id="592015.HMPREF1705_02989"/>
<dbReference type="Proteomes" id="UP000005273">
    <property type="component" value="Unassembled WGS sequence"/>
</dbReference>
<evidence type="ECO:0000313" key="2">
    <source>
        <dbReference type="EMBL" id="KRT34477.1"/>
    </source>
</evidence>
<comment type="caution">
    <text evidence="2">The sequence shown here is derived from an EMBL/GenBank/DDBJ whole genome shotgun (WGS) entry which is preliminary data.</text>
</comment>
<dbReference type="AlphaFoldDB" id="A0A0T5X7M2"/>
<keyword evidence="3" id="KW-1185">Reference proteome</keyword>
<accession>A0A0T5X7M2</accession>
<sequence length="102" mass="11731">MGLFLTDPVPDNTTFTPFRQKLQEKGVLEELFSILDSEFDLLGFLVKKGSFINATIVQAQRRPPSKEKDDKDEKKERDLDAIQAQSSTREENPSLHHDDERI</sequence>
<dbReference type="EMBL" id="ACJX03000001">
    <property type="protein sequence ID" value="KRT34477.1"/>
    <property type="molecule type" value="Genomic_DNA"/>
</dbReference>
<reference evidence="3" key="1">
    <citation type="submission" date="2012-09" db="EMBL/GenBank/DDBJ databases">
        <authorList>
            <person name="Weinstock G."/>
            <person name="Sodergren E."/>
            <person name="Clifton S."/>
            <person name="Fulton L."/>
            <person name="Fulton B."/>
            <person name="Courtney L."/>
            <person name="Fronick C."/>
            <person name="Harrison M."/>
            <person name="Strong C."/>
            <person name="Farmer C."/>
            <person name="Delehaunty K."/>
            <person name="Markovic C."/>
            <person name="Hall O."/>
            <person name="Minx P."/>
            <person name="Tomlinson C."/>
            <person name="Mitreva M."/>
            <person name="Nelson J."/>
            <person name="Hou S."/>
            <person name="Wollam A."/>
            <person name="Pepin K.H."/>
            <person name="Johnson M."/>
            <person name="Bhonagiri V."/>
            <person name="Nash W.E."/>
            <person name="Suruliraj S."/>
            <person name="Warren W."/>
            <person name="Chinwalla A."/>
            <person name="Mardis E.R."/>
            <person name="Wilson R.K."/>
        </authorList>
    </citation>
    <scope>NUCLEOTIDE SEQUENCE [LARGE SCALE GENOMIC DNA]</scope>
    <source>
        <strain evidence="3">OS1</strain>
    </source>
</reference>
<protein>
    <recommendedName>
        <fullName evidence="4">Transposase InsH N-terminal domain-containing protein</fullName>
    </recommendedName>
</protein>